<organism evidence="2 3">
    <name type="scientific">Dunaliella salina</name>
    <name type="common">Green alga</name>
    <name type="synonym">Protococcus salinus</name>
    <dbReference type="NCBI Taxonomy" id="3046"/>
    <lineage>
        <taxon>Eukaryota</taxon>
        <taxon>Viridiplantae</taxon>
        <taxon>Chlorophyta</taxon>
        <taxon>core chlorophytes</taxon>
        <taxon>Chlorophyceae</taxon>
        <taxon>CS clade</taxon>
        <taxon>Chlamydomonadales</taxon>
        <taxon>Dunaliellaceae</taxon>
        <taxon>Dunaliella</taxon>
    </lineage>
</organism>
<protein>
    <submittedName>
        <fullName evidence="2">Uncharacterized protein</fullName>
    </submittedName>
</protein>
<dbReference type="PANTHER" id="PTHR38377:SF1">
    <property type="entry name" value="THREONINE-TRNA LIGASE 2"/>
    <property type="match status" value="1"/>
</dbReference>
<sequence length="87" mass="9132">MDALSLASFEERAALSEARLAILESKLAGGQGGGSAASNADLQALRATLVEARKEAAQAAAREQALEEENAKLKYQIIHLKRAAAVQ</sequence>
<accession>A0ABQ7G2T7</accession>
<evidence type="ECO:0000313" key="2">
    <source>
        <dbReference type="EMBL" id="KAF5828918.1"/>
    </source>
</evidence>
<evidence type="ECO:0000256" key="1">
    <source>
        <dbReference type="SAM" id="Coils"/>
    </source>
</evidence>
<reference evidence="2" key="1">
    <citation type="submission" date="2017-08" db="EMBL/GenBank/DDBJ databases">
        <authorList>
            <person name="Polle J.E."/>
            <person name="Barry K."/>
            <person name="Cushman J."/>
            <person name="Schmutz J."/>
            <person name="Tran D."/>
            <person name="Hathwaick L.T."/>
            <person name="Yim W.C."/>
            <person name="Jenkins J."/>
            <person name="Mckie-Krisberg Z.M."/>
            <person name="Prochnik S."/>
            <person name="Lindquist E."/>
            <person name="Dockter R.B."/>
            <person name="Adam C."/>
            <person name="Molina H."/>
            <person name="Bunkerborg J."/>
            <person name="Jin E."/>
            <person name="Buchheim M."/>
            <person name="Magnuson J."/>
        </authorList>
    </citation>
    <scope>NUCLEOTIDE SEQUENCE</scope>
    <source>
        <strain evidence="2">CCAP 19/18</strain>
    </source>
</reference>
<dbReference type="Proteomes" id="UP000815325">
    <property type="component" value="Unassembled WGS sequence"/>
</dbReference>
<proteinExistence type="predicted"/>
<feature type="coiled-coil region" evidence="1">
    <location>
        <begin position="6"/>
        <end position="83"/>
    </location>
</feature>
<evidence type="ECO:0000313" key="3">
    <source>
        <dbReference type="Proteomes" id="UP000815325"/>
    </source>
</evidence>
<dbReference type="PANTHER" id="PTHR38377">
    <property type="entry name" value="THREONINE-TRNA LIGASE 2"/>
    <property type="match status" value="1"/>
</dbReference>
<gene>
    <name evidence="2" type="ORF">DUNSADRAFT_16830</name>
</gene>
<name>A0ABQ7G2T7_DUNSA</name>
<comment type="caution">
    <text evidence="2">The sequence shown here is derived from an EMBL/GenBank/DDBJ whole genome shotgun (WGS) entry which is preliminary data.</text>
</comment>
<keyword evidence="1" id="KW-0175">Coiled coil</keyword>
<dbReference type="EMBL" id="MU070227">
    <property type="protein sequence ID" value="KAF5828918.1"/>
    <property type="molecule type" value="Genomic_DNA"/>
</dbReference>
<keyword evidence="3" id="KW-1185">Reference proteome</keyword>